<dbReference type="AlphaFoldDB" id="A0AAV4NAE6"/>
<gene>
    <name evidence="1" type="ORF">CEXT_133571</name>
</gene>
<dbReference type="EMBL" id="BPLR01020710">
    <property type="protein sequence ID" value="GIX81745.1"/>
    <property type="molecule type" value="Genomic_DNA"/>
</dbReference>
<evidence type="ECO:0000313" key="2">
    <source>
        <dbReference type="Proteomes" id="UP001054945"/>
    </source>
</evidence>
<name>A0AAV4NAE6_CAEEX</name>
<proteinExistence type="predicted"/>
<protein>
    <submittedName>
        <fullName evidence="1">Uncharacterized protein</fullName>
    </submittedName>
</protein>
<accession>A0AAV4NAE6</accession>
<sequence>MTLGNQTRARAKGWDVGFRGPELSLKRPTLDHHIILHQWTVFVELEEINQYETCLSASDEINQFIICVSASRRNKSACLVE</sequence>
<dbReference type="Proteomes" id="UP001054945">
    <property type="component" value="Unassembled WGS sequence"/>
</dbReference>
<evidence type="ECO:0000313" key="1">
    <source>
        <dbReference type="EMBL" id="GIX81745.1"/>
    </source>
</evidence>
<organism evidence="1 2">
    <name type="scientific">Caerostris extrusa</name>
    <name type="common">Bark spider</name>
    <name type="synonym">Caerostris bankana</name>
    <dbReference type="NCBI Taxonomy" id="172846"/>
    <lineage>
        <taxon>Eukaryota</taxon>
        <taxon>Metazoa</taxon>
        <taxon>Ecdysozoa</taxon>
        <taxon>Arthropoda</taxon>
        <taxon>Chelicerata</taxon>
        <taxon>Arachnida</taxon>
        <taxon>Araneae</taxon>
        <taxon>Araneomorphae</taxon>
        <taxon>Entelegynae</taxon>
        <taxon>Araneoidea</taxon>
        <taxon>Araneidae</taxon>
        <taxon>Caerostris</taxon>
    </lineage>
</organism>
<reference evidence="1 2" key="1">
    <citation type="submission" date="2021-06" db="EMBL/GenBank/DDBJ databases">
        <title>Caerostris extrusa draft genome.</title>
        <authorList>
            <person name="Kono N."/>
            <person name="Arakawa K."/>
        </authorList>
    </citation>
    <scope>NUCLEOTIDE SEQUENCE [LARGE SCALE GENOMIC DNA]</scope>
</reference>
<keyword evidence="2" id="KW-1185">Reference proteome</keyword>
<comment type="caution">
    <text evidence="1">The sequence shown here is derived from an EMBL/GenBank/DDBJ whole genome shotgun (WGS) entry which is preliminary data.</text>
</comment>